<dbReference type="RefSeq" id="WP_378593188.1">
    <property type="nucleotide sequence ID" value="NZ_JBHSKD010000027.1"/>
</dbReference>
<name>A0ABW0BPS9_9ACTN</name>
<gene>
    <name evidence="1" type="ORF">ACFPGP_21285</name>
</gene>
<proteinExistence type="predicted"/>
<comment type="caution">
    <text evidence="1">The sequence shown here is derived from an EMBL/GenBank/DDBJ whole genome shotgun (WGS) entry which is preliminary data.</text>
</comment>
<protein>
    <submittedName>
        <fullName evidence="1">Uncharacterized protein</fullName>
    </submittedName>
</protein>
<accession>A0ABW0BPS9</accession>
<organism evidence="1 2">
    <name type="scientific">Nocardioides taihuensis</name>
    <dbReference type="NCBI Taxonomy" id="1835606"/>
    <lineage>
        <taxon>Bacteria</taxon>
        <taxon>Bacillati</taxon>
        <taxon>Actinomycetota</taxon>
        <taxon>Actinomycetes</taxon>
        <taxon>Propionibacteriales</taxon>
        <taxon>Nocardioidaceae</taxon>
        <taxon>Nocardioides</taxon>
    </lineage>
</organism>
<keyword evidence="2" id="KW-1185">Reference proteome</keyword>
<sequence>MPRPDTGLGSVLGSWLERWAVGSQQVSRRNAMIALTALTQRRAELIEVEEYLAALREPSLPGSTASVAGAGG</sequence>
<evidence type="ECO:0000313" key="2">
    <source>
        <dbReference type="Proteomes" id="UP001596087"/>
    </source>
</evidence>
<evidence type="ECO:0000313" key="1">
    <source>
        <dbReference type="EMBL" id="MFC5179230.1"/>
    </source>
</evidence>
<dbReference type="Proteomes" id="UP001596087">
    <property type="component" value="Unassembled WGS sequence"/>
</dbReference>
<reference evidence="2" key="1">
    <citation type="journal article" date="2019" name="Int. J. Syst. Evol. Microbiol.">
        <title>The Global Catalogue of Microorganisms (GCM) 10K type strain sequencing project: providing services to taxonomists for standard genome sequencing and annotation.</title>
        <authorList>
            <consortium name="The Broad Institute Genomics Platform"/>
            <consortium name="The Broad Institute Genome Sequencing Center for Infectious Disease"/>
            <person name="Wu L."/>
            <person name="Ma J."/>
        </authorList>
    </citation>
    <scope>NUCLEOTIDE SEQUENCE [LARGE SCALE GENOMIC DNA]</scope>
    <source>
        <strain evidence="2">DFY41</strain>
    </source>
</reference>
<dbReference type="EMBL" id="JBHSKD010000027">
    <property type="protein sequence ID" value="MFC5179230.1"/>
    <property type="molecule type" value="Genomic_DNA"/>
</dbReference>